<evidence type="ECO:0000256" key="5">
    <source>
        <dbReference type="ARBA" id="ARBA00022898"/>
    </source>
</evidence>
<comment type="cofactor">
    <cofactor evidence="1">
        <name>pyridoxal 5'-phosphate</name>
        <dbReference type="ChEBI" id="CHEBI:597326"/>
    </cofactor>
</comment>
<proteinExistence type="inferred from homology"/>
<keyword evidence="4 8" id="KW-0808">Transferase</keyword>
<dbReference type="PANTHER" id="PTHR11751:SF29">
    <property type="entry name" value="ALANINE TRANSAMINASE"/>
    <property type="match status" value="1"/>
</dbReference>
<dbReference type="InterPro" id="IPR004839">
    <property type="entry name" value="Aminotransferase_I/II_large"/>
</dbReference>
<dbReference type="SUPFAM" id="SSF53383">
    <property type="entry name" value="PLP-dependent transferases"/>
    <property type="match status" value="1"/>
</dbReference>
<dbReference type="Gene3D" id="3.40.640.10">
    <property type="entry name" value="Type I PLP-dependent aspartate aminotransferase-like (Major domain)"/>
    <property type="match status" value="1"/>
</dbReference>
<dbReference type="InterPro" id="IPR015421">
    <property type="entry name" value="PyrdxlP-dep_Trfase_major"/>
</dbReference>
<comment type="similarity">
    <text evidence="6">Belongs to the class-I pyridoxal-phosphate-dependent aminotransferase family. Alanine aminotransferase subfamily.</text>
</comment>
<feature type="domain" description="Aminotransferase class I/classII large" evidence="7">
    <location>
        <begin position="113"/>
        <end position="482"/>
    </location>
</feature>
<dbReference type="EMBL" id="LR877157">
    <property type="protein sequence ID" value="CAD2219222.1"/>
    <property type="molecule type" value="Genomic_DNA"/>
</dbReference>
<accession>A0A7G2CLT5</accession>
<comment type="subunit">
    <text evidence="2">Homodimer.</text>
</comment>
<keyword evidence="3 8" id="KW-0032">Aminotransferase</keyword>
<name>A0A7G2CLT5_9TRYP</name>
<dbReference type="UniPathway" id="UPA00528">
    <property type="reaction ID" value="UER00586"/>
</dbReference>
<dbReference type="GO" id="GO:0030170">
    <property type="term" value="F:pyridoxal phosphate binding"/>
    <property type="evidence" value="ECO:0007669"/>
    <property type="project" value="InterPro"/>
</dbReference>
<dbReference type="InterPro" id="IPR015422">
    <property type="entry name" value="PyrdxlP-dep_Trfase_small"/>
</dbReference>
<dbReference type="GO" id="GO:0004021">
    <property type="term" value="F:L-alanine:2-oxoglutarate aminotransferase activity"/>
    <property type="evidence" value="ECO:0007669"/>
    <property type="project" value="TreeGrafter"/>
</dbReference>
<keyword evidence="5" id="KW-0663">Pyridoxal phosphate</keyword>
<dbReference type="Pfam" id="PF00155">
    <property type="entry name" value="Aminotran_1_2"/>
    <property type="match status" value="1"/>
</dbReference>
<dbReference type="InterPro" id="IPR045088">
    <property type="entry name" value="ALAT1/2-like"/>
</dbReference>
<dbReference type="FunFam" id="3.40.640.10:FF:000104">
    <property type="entry name" value="Alanine aminotransferase, putative"/>
    <property type="match status" value="1"/>
</dbReference>
<reference evidence="8 9" key="1">
    <citation type="submission" date="2020-08" db="EMBL/GenBank/DDBJ databases">
        <authorList>
            <person name="Newling K."/>
            <person name="Davey J."/>
            <person name="Forrester S."/>
        </authorList>
    </citation>
    <scope>NUCLEOTIDE SEQUENCE [LARGE SCALE GENOMIC DNA]</scope>
    <source>
        <strain evidence="9">Crithidia deanei Carvalho (ATCC PRA-265)</strain>
    </source>
</reference>
<protein>
    <submittedName>
        <fullName evidence="8">Aminotransferase class I and II, putative</fullName>
    </submittedName>
</protein>
<evidence type="ECO:0000313" key="8">
    <source>
        <dbReference type="EMBL" id="CAD2219222.1"/>
    </source>
</evidence>
<evidence type="ECO:0000256" key="2">
    <source>
        <dbReference type="ARBA" id="ARBA00011738"/>
    </source>
</evidence>
<dbReference type="Gene3D" id="1.10.287.1970">
    <property type="match status" value="1"/>
</dbReference>
<dbReference type="InterPro" id="IPR015424">
    <property type="entry name" value="PyrdxlP-dep_Trfase"/>
</dbReference>
<dbReference type="AlphaFoldDB" id="A0A7G2CLT5"/>
<keyword evidence="9" id="KW-1185">Reference proteome</keyword>
<evidence type="ECO:0000256" key="4">
    <source>
        <dbReference type="ARBA" id="ARBA00022679"/>
    </source>
</evidence>
<dbReference type="PANTHER" id="PTHR11751">
    <property type="entry name" value="ALANINE AMINOTRANSFERASE"/>
    <property type="match status" value="1"/>
</dbReference>
<evidence type="ECO:0000256" key="1">
    <source>
        <dbReference type="ARBA" id="ARBA00001933"/>
    </source>
</evidence>
<organism evidence="8 9">
    <name type="scientific">Angomonas deanei</name>
    <dbReference type="NCBI Taxonomy" id="59799"/>
    <lineage>
        <taxon>Eukaryota</taxon>
        <taxon>Discoba</taxon>
        <taxon>Euglenozoa</taxon>
        <taxon>Kinetoplastea</taxon>
        <taxon>Metakinetoplastina</taxon>
        <taxon>Trypanosomatida</taxon>
        <taxon>Trypanosomatidae</taxon>
        <taxon>Strigomonadinae</taxon>
        <taxon>Angomonas</taxon>
    </lineage>
</organism>
<evidence type="ECO:0000256" key="3">
    <source>
        <dbReference type="ARBA" id="ARBA00022576"/>
    </source>
</evidence>
<dbReference type="FunFam" id="3.90.1150.10:FF:000151">
    <property type="entry name" value="Alanine aminotransferase 2"/>
    <property type="match status" value="1"/>
</dbReference>
<dbReference type="CDD" id="cd00609">
    <property type="entry name" value="AAT_like"/>
    <property type="match status" value="1"/>
</dbReference>
<dbReference type="Proteomes" id="UP000515908">
    <property type="component" value="Chromosome 13"/>
</dbReference>
<sequence>MFRRSFAALKVNLNPRVVAAQYAVRGLIPARADVIKKEIAEGKGSHPFDSLVYCNIGNPQSLKQPPLTFFRQVMCLIDNPQMLENKKIVAEFPADVVARAREFLKGIGPTATGAYTNSLGYDFAREIVAKHINERDGNVKPLTTAANITLTDGASSGVRFLMQILIGGPKDGVMIPIPQYPLYTAQIALLDGKAAPYYLREKEGWGVHSQDLEAAYSKCVSEEGATPRLFVAINPGNPTGNVLDRKVMEDVVRFCHDKKLVLLADEVYQENIYAPGKKFVSYREVVLSMPEPYNKTMLISLHSTSKGIIGECGRRGGYFEQVNIPEELREQLVKMCSINLCSNVNGQVMTALMCSPPKKGDASYESYWAEYNGLFDSLKARAELLAKELNTIPGFSCQPVQGAMYAFPNVTLPEKYRQYNEEQNKKEGRQLALDARWALELLESSGIVVVPGSGFGQVDGTWHFRTTILPPMDQMQRMVKAIRSFQENIYKKYN</sequence>
<evidence type="ECO:0000256" key="6">
    <source>
        <dbReference type="ARBA" id="ARBA00025785"/>
    </source>
</evidence>
<dbReference type="FunFam" id="1.10.287.1970:FF:000001">
    <property type="entry name" value="Alanine aminotransferase 2"/>
    <property type="match status" value="1"/>
</dbReference>
<gene>
    <name evidence="8" type="ORF">ADEAN_000672400</name>
</gene>
<dbReference type="Gene3D" id="3.90.1150.10">
    <property type="entry name" value="Aspartate Aminotransferase, domain 1"/>
    <property type="match status" value="1"/>
</dbReference>
<dbReference type="GO" id="GO:0042853">
    <property type="term" value="P:L-alanine catabolic process"/>
    <property type="evidence" value="ECO:0007669"/>
    <property type="project" value="UniProtKB-UniPathway"/>
</dbReference>
<evidence type="ECO:0000313" key="9">
    <source>
        <dbReference type="Proteomes" id="UP000515908"/>
    </source>
</evidence>
<dbReference type="VEuPathDB" id="TriTrypDB:ADEAN_000672400"/>
<evidence type="ECO:0000259" key="7">
    <source>
        <dbReference type="Pfam" id="PF00155"/>
    </source>
</evidence>